<keyword evidence="3" id="KW-1185">Reference proteome</keyword>
<accession>A0A182UQK2</accession>
<organism evidence="2 3">
    <name type="scientific">Anopheles merus</name>
    <name type="common">Mosquito</name>
    <dbReference type="NCBI Taxonomy" id="30066"/>
    <lineage>
        <taxon>Eukaryota</taxon>
        <taxon>Metazoa</taxon>
        <taxon>Ecdysozoa</taxon>
        <taxon>Arthropoda</taxon>
        <taxon>Hexapoda</taxon>
        <taxon>Insecta</taxon>
        <taxon>Pterygota</taxon>
        <taxon>Neoptera</taxon>
        <taxon>Endopterygota</taxon>
        <taxon>Diptera</taxon>
        <taxon>Nematocera</taxon>
        <taxon>Culicoidea</taxon>
        <taxon>Culicidae</taxon>
        <taxon>Anophelinae</taxon>
        <taxon>Anopheles</taxon>
    </lineage>
</organism>
<protein>
    <submittedName>
        <fullName evidence="2">Uncharacterized protein</fullName>
    </submittedName>
</protein>
<feature type="chain" id="PRO_5008138586" evidence="1">
    <location>
        <begin position="18"/>
        <end position="163"/>
    </location>
</feature>
<name>A0A182UQK2_ANOME</name>
<proteinExistence type="predicted"/>
<keyword evidence="1" id="KW-0732">Signal</keyword>
<evidence type="ECO:0000256" key="1">
    <source>
        <dbReference type="SAM" id="SignalP"/>
    </source>
</evidence>
<evidence type="ECO:0000313" key="2">
    <source>
        <dbReference type="EnsemblMetazoa" id="AMEM001914-PA"/>
    </source>
</evidence>
<dbReference type="AlphaFoldDB" id="A0A182UQK2"/>
<dbReference type="Proteomes" id="UP000075903">
    <property type="component" value="Unassembled WGS sequence"/>
</dbReference>
<sequence length="163" mass="17510">MAFKFVLLATLVAAASAGLLPVAHHGSIATSHSTIQHHAAPAIQHVGSVHTAPAIYQHSAPAIVKTIAQPTIIKSVEHHAPANYEFSIKWLSYNLLNGLRDFNIGWFATYNSVESIMVVSSVIHDALMTIGIQQTVLALHLVTVACLVLTFHISSVRIVHGLD</sequence>
<evidence type="ECO:0000313" key="3">
    <source>
        <dbReference type="Proteomes" id="UP000075903"/>
    </source>
</evidence>
<dbReference type="EnsemblMetazoa" id="AMEM001914-RA">
    <property type="protein sequence ID" value="AMEM001914-PA"/>
    <property type="gene ID" value="AMEM001914"/>
</dbReference>
<dbReference type="VEuPathDB" id="VectorBase:AMEM001914"/>
<feature type="signal peptide" evidence="1">
    <location>
        <begin position="1"/>
        <end position="17"/>
    </location>
</feature>
<reference evidence="2" key="1">
    <citation type="submission" date="2020-05" db="UniProtKB">
        <authorList>
            <consortium name="EnsemblMetazoa"/>
        </authorList>
    </citation>
    <scope>IDENTIFICATION</scope>
    <source>
        <strain evidence="2">MAF</strain>
    </source>
</reference>
<dbReference type="VEuPathDB" id="VectorBase:AMEM21_000367"/>